<proteinExistence type="predicted"/>
<organism evidence="1 2">
    <name type="scientific">Campylobacter mucosalis CCUG 21559</name>
    <dbReference type="NCBI Taxonomy" id="1032067"/>
    <lineage>
        <taxon>Bacteria</taxon>
        <taxon>Pseudomonadati</taxon>
        <taxon>Campylobacterota</taxon>
        <taxon>Epsilonproteobacteria</taxon>
        <taxon>Campylobacterales</taxon>
        <taxon>Campylobacteraceae</taxon>
        <taxon>Campylobacter</taxon>
    </lineage>
</organism>
<protein>
    <submittedName>
        <fullName evidence="1">Uncharacterized protein</fullName>
    </submittedName>
</protein>
<dbReference type="RefSeq" id="WP_169752408.1">
    <property type="nucleotide sequence ID" value="NZ_CP012542.1"/>
</dbReference>
<evidence type="ECO:0000313" key="2">
    <source>
        <dbReference type="Proteomes" id="UP000503264"/>
    </source>
</evidence>
<sequence length="252" mass="29239">MLRAVTRIYNHLFNPSSIIQLNVIPNALDMAKYGILKTERNMKATIIAYENLLEQYPDKRPLFVFENSTQCEHTSEHASSGEYYFDTQKQPDSEVAKFEHILSILNAKDTQLSEFYSKINLNKGEKIKLLSELAYNDAKFLDEEIDVYLCHTTKPYECFARMLNGYFIDDMQPHQTYALIKFMYKFGYDFIGIGATLLMFYAKHQLSDATQLYSELAKVYGVSTQQMQNALEFCVNTKNYLILPYTSDALNF</sequence>
<reference evidence="1 2" key="1">
    <citation type="submission" date="2016-07" db="EMBL/GenBank/DDBJ databases">
        <title>Comparative genomics of the Campylobacter concisus group.</title>
        <authorList>
            <person name="Miller W.G."/>
            <person name="Yee E."/>
            <person name="Chapman M.H."/>
            <person name="Huynh S."/>
            <person name="Bono J.L."/>
            <person name="On S.L.W."/>
            <person name="StLeger J."/>
            <person name="Foster G."/>
            <person name="Parker C.T."/>
        </authorList>
    </citation>
    <scope>NUCLEOTIDE SEQUENCE [LARGE SCALE GENOMIC DNA]</scope>
    <source>
        <strain evidence="1 2">CCUG 21559</strain>
    </source>
</reference>
<dbReference type="EMBL" id="CP012542">
    <property type="protein sequence ID" value="QCD44986.1"/>
    <property type="molecule type" value="Genomic_DNA"/>
</dbReference>
<keyword evidence="2" id="KW-1185">Reference proteome</keyword>
<evidence type="ECO:0000313" key="1">
    <source>
        <dbReference type="EMBL" id="QCD44986.1"/>
    </source>
</evidence>
<name>A0A6G5QHK9_9BACT</name>
<dbReference type="Proteomes" id="UP000503264">
    <property type="component" value="Chromosome"/>
</dbReference>
<accession>A0A6G5QHK9</accession>
<dbReference type="AlphaFoldDB" id="A0A6G5QHK9"/>
<gene>
    <name evidence="1" type="ORF">CMUC_1220</name>
</gene>